<dbReference type="AlphaFoldDB" id="A0A2P2CAL6"/>
<gene>
    <name evidence="1" type="ORF">NOCA1170007</name>
</gene>
<proteinExistence type="predicted"/>
<protein>
    <submittedName>
        <fullName evidence="1">Uncharacterized protein</fullName>
    </submittedName>
</protein>
<organism evidence="1">
    <name type="scientific">metagenome</name>
    <dbReference type="NCBI Taxonomy" id="256318"/>
    <lineage>
        <taxon>unclassified sequences</taxon>
        <taxon>metagenomes</taxon>
    </lineage>
</organism>
<reference evidence="1" key="1">
    <citation type="submission" date="2015-08" db="EMBL/GenBank/DDBJ databases">
        <authorList>
            <person name="Babu N.S."/>
            <person name="Beckwith C.J."/>
            <person name="Beseler K.G."/>
            <person name="Brison A."/>
            <person name="Carone J.V."/>
            <person name="Caskin T.P."/>
            <person name="Diamond M."/>
            <person name="Durham M.E."/>
            <person name="Foxe J.M."/>
            <person name="Go M."/>
            <person name="Henderson B.A."/>
            <person name="Jones I.B."/>
            <person name="McGettigan J.A."/>
            <person name="Micheletti S.J."/>
            <person name="Nasrallah M.E."/>
            <person name="Ortiz D."/>
            <person name="Piller C.R."/>
            <person name="Privatt S.R."/>
            <person name="Schneider S.L."/>
            <person name="Sharp S."/>
            <person name="Smith T.C."/>
            <person name="Stanton J.D."/>
            <person name="Ullery H.E."/>
            <person name="Wilson R.J."/>
            <person name="Serrano M.G."/>
            <person name="Buck G."/>
            <person name="Lee V."/>
            <person name="Wang Y."/>
            <person name="Carvalho R."/>
            <person name="Voegtly L."/>
            <person name="Shi R."/>
            <person name="Duckworth R."/>
            <person name="Johnson A."/>
            <person name="Loviza R."/>
            <person name="Walstead R."/>
            <person name="Shah Z."/>
            <person name="Kiflezghi M."/>
            <person name="Wade K."/>
            <person name="Ball S.L."/>
            <person name="Bradley K.W."/>
            <person name="Asai D.J."/>
            <person name="Bowman C.A."/>
            <person name="Russell D.A."/>
            <person name="Pope W.H."/>
            <person name="Jacobs-Sera D."/>
            <person name="Hendrix R.W."/>
            <person name="Hatfull G.F."/>
        </authorList>
    </citation>
    <scope>NUCLEOTIDE SEQUENCE</scope>
</reference>
<name>A0A2P2CAL6_9ZZZZ</name>
<sequence>MDFDWARGDVIVVDGTEVARAERSWLRERAEVQIGPELWHYRAEGGWTRSSLVAEVDGVARFTARRSSLFSTTWTVDAAGDQLEVASAGFFGTRLVVKRAGTVIGEVSRSGIFTTRTRLETSTDLDVPLGCFLLWVAYVELNRRQSSAGSSSAAVS</sequence>
<evidence type="ECO:0000313" key="1">
    <source>
        <dbReference type="EMBL" id="CUR58996.1"/>
    </source>
</evidence>
<accession>A0A2P2CAL6</accession>
<dbReference type="EMBL" id="CZKB01000009">
    <property type="protein sequence ID" value="CUR58996.1"/>
    <property type="molecule type" value="Genomic_DNA"/>
</dbReference>